<organism evidence="2 3">
    <name type="scientific">Micromonospora rosaria</name>
    <dbReference type="NCBI Taxonomy" id="47874"/>
    <lineage>
        <taxon>Bacteria</taxon>
        <taxon>Bacillati</taxon>
        <taxon>Actinomycetota</taxon>
        <taxon>Actinomycetes</taxon>
        <taxon>Micromonosporales</taxon>
        <taxon>Micromonosporaceae</taxon>
        <taxon>Micromonospora</taxon>
    </lineage>
</organism>
<keyword evidence="1" id="KW-0472">Membrane</keyword>
<keyword evidence="1" id="KW-1133">Transmembrane helix</keyword>
<keyword evidence="1" id="KW-0812">Transmembrane</keyword>
<dbReference type="RefSeq" id="WP_067362346.1">
    <property type="nucleotide sequence ID" value="NZ_JBIUBN010000001.1"/>
</dbReference>
<evidence type="ECO:0000256" key="1">
    <source>
        <dbReference type="SAM" id="Phobius"/>
    </source>
</evidence>
<dbReference type="Proteomes" id="UP000070620">
    <property type="component" value="Unassembled WGS sequence"/>
</dbReference>
<dbReference type="EMBL" id="LRQV01000020">
    <property type="protein sequence ID" value="KXK62381.1"/>
    <property type="molecule type" value="Genomic_DNA"/>
</dbReference>
<keyword evidence="3" id="KW-1185">Reference proteome</keyword>
<dbReference type="OrthoDB" id="4793422at2"/>
<dbReference type="InterPro" id="IPR019675">
    <property type="entry name" value="DUF2550"/>
</dbReference>
<reference evidence="2 3" key="1">
    <citation type="submission" date="2016-01" db="EMBL/GenBank/DDBJ databases">
        <title>Whole genome sequence and analysis of Micromonospora rosaria DSM 803, which can produce antibacterial substance rosamicin.</title>
        <authorList>
            <person name="Yang H."/>
            <person name="He X."/>
            <person name="Zhu D."/>
        </authorList>
    </citation>
    <scope>NUCLEOTIDE SEQUENCE [LARGE SCALE GENOMIC DNA]</scope>
    <source>
        <strain evidence="2 3">DSM 803</strain>
    </source>
</reference>
<evidence type="ECO:0000313" key="3">
    <source>
        <dbReference type="Proteomes" id="UP000070620"/>
    </source>
</evidence>
<gene>
    <name evidence="2" type="ORF">AWW66_08585</name>
</gene>
<evidence type="ECO:0008006" key="4">
    <source>
        <dbReference type="Google" id="ProtNLM"/>
    </source>
</evidence>
<protein>
    <recommendedName>
        <fullName evidence="4">DUF2550 domain-containing protein</fullName>
    </recommendedName>
</protein>
<name>A0A136PV28_9ACTN</name>
<comment type="caution">
    <text evidence="2">The sequence shown here is derived from an EMBL/GenBank/DDBJ whole genome shotgun (WGS) entry which is preliminary data.</text>
</comment>
<evidence type="ECO:0000313" key="2">
    <source>
        <dbReference type="EMBL" id="KXK62381.1"/>
    </source>
</evidence>
<accession>A0A136PV28</accession>
<dbReference type="Pfam" id="PF10739">
    <property type="entry name" value="DUF2550"/>
    <property type="match status" value="1"/>
</dbReference>
<proteinExistence type="predicted"/>
<sequence>MEIVEGIGIGVAVLVGAVLILFIRRALVTRSGGIIRLSVRVSTMLDGRGWSPGFGRFVGDELRWYRMFSFALRPKRVLSRKELVVERRRLPEGQERLSMPADWVILRCASRHAPVEIAMASSTVTGFLSWLEAVPPGPVSSRFASENWPAA</sequence>
<dbReference type="AlphaFoldDB" id="A0A136PV28"/>
<feature type="transmembrane region" description="Helical" evidence="1">
    <location>
        <begin position="6"/>
        <end position="27"/>
    </location>
</feature>